<feature type="signal peptide" evidence="3">
    <location>
        <begin position="1"/>
        <end position="23"/>
    </location>
</feature>
<dbReference type="RefSeq" id="WP_044826162.1">
    <property type="nucleotide sequence ID" value="NZ_CP009687.1"/>
</dbReference>
<organism evidence="4 5">
    <name type="scientific">Clostridium aceticum</name>
    <dbReference type="NCBI Taxonomy" id="84022"/>
    <lineage>
        <taxon>Bacteria</taxon>
        <taxon>Bacillati</taxon>
        <taxon>Bacillota</taxon>
        <taxon>Clostridia</taxon>
        <taxon>Eubacteriales</taxon>
        <taxon>Clostridiaceae</taxon>
        <taxon>Clostridium</taxon>
    </lineage>
</organism>
<evidence type="ECO:0000256" key="2">
    <source>
        <dbReference type="SAM" id="MobiDB-lite"/>
    </source>
</evidence>
<reference evidence="4 5" key="1">
    <citation type="submission" date="2014-10" db="EMBL/GenBank/DDBJ databases">
        <title>Genome sequence of Clostridium aceticum DSM 1496.</title>
        <authorList>
            <person name="Poehlein A."/>
            <person name="Schiel-Bengelsdorf B."/>
            <person name="Gottschalk G."/>
            <person name="Duerre P."/>
            <person name="Daniel R."/>
        </authorList>
    </citation>
    <scope>NUCLEOTIDE SEQUENCE [LARGE SCALE GENOMIC DNA]</scope>
    <source>
        <strain evidence="4 5">DSM 1496</strain>
    </source>
</reference>
<keyword evidence="1" id="KW-0175">Coiled coil</keyword>
<evidence type="ECO:0000256" key="3">
    <source>
        <dbReference type="SAM" id="SignalP"/>
    </source>
</evidence>
<feature type="coiled-coil region" evidence="1">
    <location>
        <begin position="139"/>
        <end position="166"/>
    </location>
</feature>
<feature type="region of interest" description="Disordered" evidence="2">
    <location>
        <begin position="169"/>
        <end position="219"/>
    </location>
</feature>
<feature type="compositionally biased region" description="Basic and acidic residues" evidence="2">
    <location>
        <begin position="181"/>
        <end position="201"/>
    </location>
</feature>
<protein>
    <submittedName>
        <fullName evidence="4">Uncharacterized protein</fullName>
    </submittedName>
</protein>
<dbReference type="PATRIC" id="fig|84022.5.peg.2080"/>
<evidence type="ECO:0000313" key="5">
    <source>
        <dbReference type="Proteomes" id="UP000035704"/>
    </source>
</evidence>
<dbReference type="AlphaFoldDB" id="A0A0D8I6M4"/>
<feature type="compositionally biased region" description="Low complexity" evidence="2">
    <location>
        <begin position="202"/>
        <end position="213"/>
    </location>
</feature>
<keyword evidence="5" id="KW-1185">Reference proteome</keyword>
<gene>
    <name evidence="4" type="ORF">CACET_c03310</name>
</gene>
<feature type="coiled-coil region" evidence="1">
    <location>
        <begin position="39"/>
        <end position="111"/>
    </location>
</feature>
<accession>A0A0D8I6M4</accession>
<evidence type="ECO:0000313" key="4">
    <source>
        <dbReference type="EMBL" id="AKL93847.1"/>
    </source>
</evidence>
<keyword evidence="3" id="KW-0732">Signal</keyword>
<dbReference type="OrthoDB" id="2087042at2"/>
<dbReference type="STRING" id="84022.CACET_c03310"/>
<dbReference type="KEGG" id="cace:CACET_c03310"/>
<dbReference type="EMBL" id="CP009687">
    <property type="protein sequence ID" value="AKL93847.1"/>
    <property type="molecule type" value="Genomic_DNA"/>
</dbReference>
<sequence>MKKMLALFLGGSLLIGSFAYAFASESIHKEEDIVIVVDIEDMEEAFEELLIVVEKLELSEEELAELLEEILEELDEEENDPVIAEDKKNKEEVLNKLLQNLYRKLQQYEKVYHRVADPAKPAIQKNIDKIQLKILNYTTEEIQEVLEEVKEDGENLEAKKQVIDIKVKEKRASQKNISSESIEKIRNEDAKNTVVSAKEKNSNGNNRNSNANAKGRKDN</sequence>
<dbReference type="Proteomes" id="UP000035704">
    <property type="component" value="Chromosome"/>
</dbReference>
<feature type="chain" id="PRO_5043500920" evidence="3">
    <location>
        <begin position="24"/>
        <end position="219"/>
    </location>
</feature>
<evidence type="ECO:0000256" key="1">
    <source>
        <dbReference type="SAM" id="Coils"/>
    </source>
</evidence>
<name>A0A0D8I6M4_9CLOT</name>
<proteinExistence type="predicted"/>